<dbReference type="CDD" id="cd00130">
    <property type="entry name" value="PAS"/>
    <property type="match status" value="1"/>
</dbReference>
<feature type="domain" description="Histidine kinase" evidence="10">
    <location>
        <begin position="473"/>
        <end position="682"/>
    </location>
</feature>
<evidence type="ECO:0000256" key="6">
    <source>
        <dbReference type="ARBA" id="ARBA00022777"/>
    </source>
</evidence>
<dbReference type="PROSITE" id="PS50109">
    <property type="entry name" value="HIS_KIN"/>
    <property type="match status" value="1"/>
</dbReference>
<feature type="domain" description="PAS" evidence="11">
    <location>
        <begin position="345"/>
        <end position="383"/>
    </location>
</feature>
<dbReference type="InterPro" id="IPR013767">
    <property type="entry name" value="PAS_fold"/>
</dbReference>
<evidence type="ECO:0000256" key="5">
    <source>
        <dbReference type="ARBA" id="ARBA00022741"/>
    </source>
</evidence>
<dbReference type="EC" id="2.7.13.3" evidence="2"/>
<dbReference type="SMART" id="SM00388">
    <property type="entry name" value="HisKA"/>
    <property type="match status" value="1"/>
</dbReference>
<proteinExistence type="predicted"/>
<comment type="caution">
    <text evidence="12">The sequence shown here is derived from an EMBL/GenBank/DDBJ whole genome shotgun (WGS) entry which is preliminary data.</text>
</comment>
<dbReference type="InterPro" id="IPR004358">
    <property type="entry name" value="Sig_transdc_His_kin-like_C"/>
</dbReference>
<dbReference type="GO" id="GO:0006355">
    <property type="term" value="P:regulation of DNA-templated transcription"/>
    <property type="evidence" value="ECO:0007669"/>
    <property type="project" value="InterPro"/>
</dbReference>
<dbReference type="EMBL" id="LVWG01000036">
    <property type="protein sequence ID" value="KZK73511.1"/>
    <property type="molecule type" value="Genomic_DNA"/>
</dbReference>
<evidence type="ECO:0000256" key="4">
    <source>
        <dbReference type="ARBA" id="ARBA00022679"/>
    </source>
</evidence>
<feature type="transmembrane region" description="Helical" evidence="9">
    <location>
        <begin position="304"/>
        <end position="323"/>
    </location>
</feature>
<dbReference type="PANTHER" id="PTHR43065">
    <property type="entry name" value="SENSOR HISTIDINE KINASE"/>
    <property type="match status" value="1"/>
</dbReference>
<dbReference type="SUPFAM" id="SSF47384">
    <property type="entry name" value="Homodimeric domain of signal transducing histidine kinase"/>
    <property type="match status" value="1"/>
</dbReference>
<dbReference type="NCBIfam" id="TIGR00229">
    <property type="entry name" value="sensory_box"/>
    <property type="match status" value="1"/>
</dbReference>
<dbReference type="InterPro" id="IPR003661">
    <property type="entry name" value="HisK_dim/P_dom"/>
</dbReference>
<reference evidence="12 13" key="1">
    <citation type="submission" date="2016-03" db="EMBL/GenBank/DDBJ databases">
        <title>Speciation and ecological success in dimly lit waters: horizontal gene transfer in a green sulfur bacteria bloom unveiled by metagenomic assembly.</title>
        <authorList>
            <person name="Llorens-Mares T."/>
            <person name="Liu Z."/>
            <person name="Allen L.Z."/>
            <person name="Rusch D.B."/>
            <person name="Craig M.T."/>
            <person name="Dupont C.L."/>
            <person name="Bryant D.A."/>
            <person name="Casamayor E.O."/>
        </authorList>
    </citation>
    <scope>NUCLEOTIDE SEQUENCE [LARGE SCALE GENOMIC DNA]</scope>
    <source>
        <strain evidence="12">CIII</strain>
    </source>
</reference>
<evidence type="ECO:0000256" key="2">
    <source>
        <dbReference type="ARBA" id="ARBA00012438"/>
    </source>
</evidence>
<evidence type="ECO:0000313" key="13">
    <source>
        <dbReference type="Proteomes" id="UP000076481"/>
    </source>
</evidence>
<accession>A0A165L2Z3</accession>
<keyword evidence="8" id="KW-0902">Two-component regulatory system</keyword>
<dbReference type="GO" id="GO:0005524">
    <property type="term" value="F:ATP binding"/>
    <property type="evidence" value="ECO:0007669"/>
    <property type="project" value="UniProtKB-KW"/>
</dbReference>
<dbReference type="PANTHER" id="PTHR43065:SF10">
    <property type="entry name" value="PEROXIDE STRESS-ACTIVATED HISTIDINE KINASE MAK3"/>
    <property type="match status" value="1"/>
</dbReference>
<comment type="catalytic activity">
    <reaction evidence="1">
        <text>ATP + protein L-histidine = ADP + protein N-phospho-L-histidine.</text>
        <dbReference type="EC" id="2.7.13.3"/>
    </reaction>
</comment>
<dbReference type="SUPFAM" id="SSF55785">
    <property type="entry name" value="PYP-like sensor domain (PAS domain)"/>
    <property type="match status" value="1"/>
</dbReference>
<dbReference type="SMART" id="SM00091">
    <property type="entry name" value="PAS"/>
    <property type="match status" value="1"/>
</dbReference>
<evidence type="ECO:0000256" key="1">
    <source>
        <dbReference type="ARBA" id="ARBA00000085"/>
    </source>
</evidence>
<name>A0A165L2Z3_PELLU</name>
<evidence type="ECO:0000256" key="9">
    <source>
        <dbReference type="SAM" id="Phobius"/>
    </source>
</evidence>
<gene>
    <name evidence="12" type="ORF">A3K90_01920</name>
</gene>
<dbReference type="Gene3D" id="3.30.565.10">
    <property type="entry name" value="Histidine kinase-like ATPase, C-terminal domain"/>
    <property type="match status" value="1"/>
</dbReference>
<feature type="transmembrane region" description="Helical" evidence="9">
    <location>
        <begin position="12"/>
        <end position="36"/>
    </location>
</feature>
<keyword evidence="4" id="KW-0808">Transferase</keyword>
<dbReference type="InterPro" id="IPR000014">
    <property type="entry name" value="PAS"/>
</dbReference>
<evidence type="ECO:0000259" key="11">
    <source>
        <dbReference type="PROSITE" id="PS50112"/>
    </source>
</evidence>
<dbReference type="Pfam" id="PF00989">
    <property type="entry name" value="PAS"/>
    <property type="match status" value="1"/>
</dbReference>
<dbReference type="CDD" id="cd00082">
    <property type="entry name" value="HisKA"/>
    <property type="match status" value="1"/>
</dbReference>
<dbReference type="InterPro" id="IPR003594">
    <property type="entry name" value="HATPase_dom"/>
</dbReference>
<keyword evidence="9" id="KW-1133">Transmembrane helix</keyword>
<dbReference type="InterPro" id="IPR035965">
    <property type="entry name" value="PAS-like_dom_sf"/>
</dbReference>
<dbReference type="Pfam" id="PF02518">
    <property type="entry name" value="HATPase_c"/>
    <property type="match status" value="1"/>
</dbReference>
<evidence type="ECO:0000256" key="7">
    <source>
        <dbReference type="ARBA" id="ARBA00022840"/>
    </source>
</evidence>
<dbReference type="PRINTS" id="PR00344">
    <property type="entry name" value="BCTRLSENSOR"/>
</dbReference>
<dbReference type="InterPro" id="IPR036097">
    <property type="entry name" value="HisK_dim/P_sf"/>
</dbReference>
<dbReference type="Gene3D" id="3.30.450.20">
    <property type="entry name" value="PAS domain"/>
    <property type="match status" value="1"/>
</dbReference>
<sequence length="688" mass="74685">MRRIDPSRKHLLLLHPAYLGGIFSFLIIVFLGSTIFEYRYRRAEIEHMMQEEASLLIHALTVGAENAVEGYNGNRTILTGSLLGRLRLLDRIDRLKPLTSRTLADIAGTGGMYRINVFDSTGRRIAWNVPPDHAPSLHHRDPKRELEPILSGRVDSLVLGIRESVSDRGPRLIAAIARSRGGAIVGNVDASGLLELRRSIGAGSLIRKIGAGEAGIDYIIWQDTTAILAATPNVSGADPLLADPVLALALRARKPTTRMTEFDGRTVFEVVNPFYYHGKNVGLLRVGLKTDHFSAAFAKLRNRFFMMLGLLFFGGLALFNLVITRRDRALAAGAYQRVSTFSSSMLSSMADAVLSVDGAGILTLLNAAGERLFGVRADEVLGRPAALLSLELASLFAEAASGESLSMKREFRYRVGGREHVLEGSFSRLSGGEGSAVGEGIVVVLRDLTEHHAMQERLERHGKLTAMGELASGVAHEIRNPLNAIGLIAQRLDIEFTPKEDEAEFRHLLRTVVSEVHRLNAIIQRFLGFARPPALELVPADLAAFVADYRAVLEGEASDKGVAFNLYGEPGTIAMIDREQMRQVLLNIVRNAVEATPRDGAVSVAVSRDAGMAVIDVADTGKGTTPDERKQMFNLYFTTKDEGTGMGLSIASQIVQSHGGTIVVEDRPGGGTLFRILVPTAPFSAEVS</sequence>
<keyword evidence="3" id="KW-0597">Phosphoprotein</keyword>
<dbReference type="PROSITE" id="PS50112">
    <property type="entry name" value="PAS"/>
    <property type="match status" value="1"/>
</dbReference>
<dbReference type="Pfam" id="PF00512">
    <property type="entry name" value="HisKA"/>
    <property type="match status" value="1"/>
</dbReference>
<dbReference type="InterPro" id="IPR005467">
    <property type="entry name" value="His_kinase_dom"/>
</dbReference>
<dbReference type="GO" id="GO:0000155">
    <property type="term" value="F:phosphorelay sensor kinase activity"/>
    <property type="evidence" value="ECO:0007669"/>
    <property type="project" value="InterPro"/>
</dbReference>
<dbReference type="SUPFAM" id="SSF55874">
    <property type="entry name" value="ATPase domain of HSP90 chaperone/DNA topoisomerase II/histidine kinase"/>
    <property type="match status" value="1"/>
</dbReference>
<keyword evidence="7" id="KW-0067">ATP-binding</keyword>
<dbReference type="Gene3D" id="1.10.287.130">
    <property type="match status" value="1"/>
</dbReference>
<keyword evidence="6 12" id="KW-0418">Kinase</keyword>
<protein>
    <recommendedName>
        <fullName evidence="2">histidine kinase</fullName>
        <ecNumber evidence="2">2.7.13.3</ecNumber>
    </recommendedName>
</protein>
<dbReference type="InterPro" id="IPR036890">
    <property type="entry name" value="HATPase_C_sf"/>
</dbReference>
<evidence type="ECO:0000259" key="10">
    <source>
        <dbReference type="PROSITE" id="PS50109"/>
    </source>
</evidence>
<evidence type="ECO:0000256" key="3">
    <source>
        <dbReference type="ARBA" id="ARBA00022553"/>
    </source>
</evidence>
<keyword evidence="5" id="KW-0547">Nucleotide-binding</keyword>
<keyword evidence="9" id="KW-0812">Transmembrane</keyword>
<evidence type="ECO:0000313" key="12">
    <source>
        <dbReference type="EMBL" id="KZK73511.1"/>
    </source>
</evidence>
<dbReference type="Proteomes" id="UP000076481">
    <property type="component" value="Unassembled WGS sequence"/>
</dbReference>
<evidence type="ECO:0000256" key="8">
    <source>
        <dbReference type="ARBA" id="ARBA00023012"/>
    </source>
</evidence>
<dbReference type="RefSeq" id="WP_303682473.1">
    <property type="nucleotide sequence ID" value="NZ_LVWG01000036.1"/>
</dbReference>
<dbReference type="AlphaFoldDB" id="A0A165L2Z3"/>
<organism evidence="12 13">
    <name type="scientific">Pelodictyon luteolum</name>
    <dbReference type="NCBI Taxonomy" id="1100"/>
    <lineage>
        <taxon>Bacteria</taxon>
        <taxon>Pseudomonadati</taxon>
        <taxon>Chlorobiota</taxon>
        <taxon>Chlorobiia</taxon>
        <taxon>Chlorobiales</taxon>
        <taxon>Chlorobiaceae</taxon>
        <taxon>Chlorobium/Pelodictyon group</taxon>
        <taxon>Pelodictyon</taxon>
    </lineage>
</organism>
<dbReference type="SMART" id="SM00387">
    <property type="entry name" value="HATPase_c"/>
    <property type="match status" value="1"/>
</dbReference>
<keyword evidence="9" id="KW-0472">Membrane</keyword>